<comment type="similarity">
    <text evidence="1">Belongs to the GST superfamily. Theta family.</text>
</comment>
<reference evidence="9" key="2">
    <citation type="submission" date="2020-05" db="UniProtKB">
        <authorList>
            <consortium name="EnsemblMetazoa"/>
        </authorList>
    </citation>
    <scope>IDENTIFICATION</scope>
    <source>
        <strain evidence="9">FAR1</strain>
    </source>
</reference>
<evidence type="ECO:0000313" key="10">
    <source>
        <dbReference type="Proteomes" id="UP000075886"/>
    </source>
</evidence>
<dbReference type="InterPro" id="IPR036282">
    <property type="entry name" value="Glutathione-S-Trfase_C_sf"/>
</dbReference>
<comment type="catalytic activity">
    <reaction evidence="6">
        <text>RX + glutathione = an S-substituted glutathione + a halide anion + H(+)</text>
        <dbReference type="Rhea" id="RHEA:16437"/>
        <dbReference type="ChEBI" id="CHEBI:15378"/>
        <dbReference type="ChEBI" id="CHEBI:16042"/>
        <dbReference type="ChEBI" id="CHEBI:17792"/>
        <dbReference type="ChEBI" id="CHEBI:57925"/>
        <dbReference type="ChEBI" id="CHEBI:90779"/>
        <dbReference type="EC" id="2.5.1.18"/>
    </reaction>
</comment>
<dbReference type="InterPro" id="IPR040079">
    <property type="entry name" value="Glutathione_S-Trfase"/>
</dbReference>
<dbReference type="PROSITE" id="PS50404">
    <property type="entry name" value="GST_NTER"/>
    <property type="match status" value="1"/>
</dbReference>
<dbReference type="Pfam" id="PF13417">
    <property type="entry name" value="GST_N_3"/>
    <property type="match status" value="1"/>
</dbReference>
<dbReference type="InterPro" id="IPR010987">
    <property type="entry name" value="Glutathione-S-Trfase_C-like"/>
</dbReference>
<dbReference type="PROSITE" id="PS50405">
    <property type="entry name" value="GST_CTER"/>
    <property type="match status" value="1"/>
</dbReference>
<keyword evidence="4" id="KW-0808">Transferase</keyword>
<dbReference type="SUPFAM" id="SSF52833">
    <property type="entry name" value="Thioredoxin-like"/>
    <property type="match status" value="1"/>
</dbReference>
<dbReference type="PANTHER" id="PTHR43969">
    <property type="entry name" value="GLUTATHIONE S TRANSFERASE D10, ISOFORM A-RELATED"/>
    <property type="match status" value="1"/>
</dbReference>
<dbReference type="InterPro" id="IPR036249">
    <property type="entry name" value="Thioredoxin-like_sf"/>
</dbReference>
<evidence type="ECO:0000256" key="3">
    <source>
        <dbReference type="ARBA" id="ARBA00012452"/>
    </source>
</evidence>
<feature type="domain" description="GST C-terminal" evidence="8">
    <location>
        <begin position="65"/>
        <end position="199"/>
    </location>
</feature>
<dbReference type="EC" id="2.5.1.18" evidence="3"/>
<protein>
    <recommendedName>
        <fullName evidence="3">glutathione transferase</fullName>
        <ecNumber evidence="3">2.5.1.18</ecNumber>
    </recommendedName>
    <alternativeName>
        <fullName evidence="5">GST class-theta</fullName>
    </alternativeName>
</protein>
<feature type="domain" description="GST N-terminal" evidence="7">
    <location>
        <begin position="4"/>
        <end position="87"/>
    </location>
</feature>
<evidence type="ECO:0000256" key="1">
    <source>
        <dbReference type="ARBA" id="ARBA00009899"/>
    </source>
</evidence>
<dbReference type="VEuPathDB" id="VectorBase:AFAF001964"/>
<dbReference type="EMBL" id="AXCN02000826">
    <property type="status" value="NOT_ANNOTATED_CDS"/>
    <property type="molecule type" value="Genomic_DNA"/>
</dbReference>
<dbReference type="PANTHER" id="PTHR43969:SF5">
    <property type="entry name" value="GLUTATHIONE S-TRANSFERASE E14"/>
    <property type="match status" value="1"/>
</dbReference>
<dbReference type="AlphaFoldDB" id="A0A182Q2T3"/>
<comment type="subunit">
    <text evidence="2">Homodimer.</text>
</comment>
<name>A0A182Q2T3_9DIPT</name>
<proteinExistence type="inferred from homology"/>
<dbReference type="InterPro" id="IPR004046">
    <property type="entry name" value="GST_C"/>
</dbReference>
<evidence type="ECO:0000259" key="7">
    <source>
        <dbReference type="PROSITE" id="PS50404"/>
    </source>
</evidence>
<evidence type="ECO:0000256" key="6">
    <source>
        <dbReference type="ARBA" id="ARBA00047960"/>
    </source>
</evidence>
<dbReference type="GO" id="GO:0004364">
    <property type="term" value="F:glutathione transferase activity"/>
    <property type="evidence" value="ECO:0007669"/>
    <property type="project" value="UniProtKB-EC"/>
</dbReference>
<accession>A0A182Q2T3</accession>
<dbReference type="SFLD" id="SFLDS00019">
    <property type="entry name" value="Glutathione_Transferase_(cytos"/>
    <property type="match status" value="1"/>
</dbReference>
<dbReference type="GO" id="GO:0006749">
    <property type="term" value="P:glutathione metabolic process"/>
    <property type="evidence" value="ECO:0007669"/>
    <property type="project" value="TreeGrafter"/>
</dbReference>
<dbReference type="Proteomes" id="UP000075886">
    <property type="component" value="Unassembled WGS sequence"/>
</dbReference>
<evidence type="ECO:0000313" key="9">
    <source>
        <dbReference type="EnsemblMetazoa" id="AFAF001964-PA"/>
    </source>
</evidence>
<reference evidence="10" key="1">
    <citation type="submission" date="2014-01" db="EMBL/GenBank/DDBJ databases">
        <title>The Genome Sequence of Anopheles farauti FAR1 (V2).</title>
        <authorList>
            <consortium name="The Broad Institute Genomics Platform"/>
            <person name="Neafsey D.E."/>
            <person name="Besansky N."/>
            <person name="Howell P."/>
            <person name="Walton C."/>
            <person name="Young S.K."/>
            <person name="Zeng Q."/>
            <person name="Gargeya S."/>
            <person name="Fitzgerald M."/>
            <person name="Haas B."/>
            <person name="Abouelleil A."/>
            <person name="Allen A.W."/>
            <person name="Alvarado L."/>
            <person name="Arachchi H.M."/>
            <person name="Berlin A.M."/>
            <person name="Chapman S.B."/>
            <person name="Gainer-Dewar J."/>
            <person name="Goldberg J."/>
            <person name="Griggs A."/>
            <person name="Gujja S."/>
            <person name="Hansen M."/>
            <person name="Howarth C."/>
            <person name="Imamovic A."/>
            <person name="Ireland A."/>
            <person name="Larimer J."/>
            <person name="McCowan C."/>
            <person name="Murphy C."/>
            <person name="Pearson M."/>
            <person name="Poon T.W."/>
            <person name="Priest M."/>
            <person name="Roberts A."/>
            <person name="Saif S."/>
            <person name="Shea T."/>
            <person name="Sisk P."/>
            <person name="Sykes S."/>
            <person name="Wortman J."/>
            <person name="Nusbaum C."/>
            <person name="Birren B."/>
        </authorList>
    </citation>
    <scope>NUCLEOTIDE SEQUENCE [LARGE SCALE GENOMIC DNA]</scope>
    <source>
        <strain evidence="10">FAR1</strain>
    </source>
</reference>
<dbReference type="SUPFAM" id="SSF47616">
    <property type="entry name" value="GST C-terminal domain-like"/>
    <property type="match status" value="1"/>
</dbReference>
<evidence type="ECO:0000259" key="8">
    <source>
        <dbReference type="PROSITE" id="PS50405"/>
    </source>
</evidence>
<dbReference type="Pfam" id="PF00043">
    <property type="entry name" value="GST_C"/>
    <property type="match status" value="1"/>
</dbReference>
<evidence type="ECO:0000256" key="5">
    <source>
        <dbReference type="ARBA" id="ARBA00041523"/>
    </source>
</evidence>
<dbReference type="SMR" id="A0A182Q2T3"/>
<dbReference type="Gene3D" id="3.40.30.10">
    <property type="entry name" value="Glutaredoxin"/>
    <property type="match status" value="1"/>
</dbReference>
<dbReference type="EnsemblMetazoa" id="AFAF001964-RA">
    <property type="protein sequence ID" value="AFAF001964-PA"/>
    <property type="gene ID" value="AFAF001964"/>
</dbReference>
<sequence length="203" mass="22992">MSTPEMTLYYDEVSPPARSILMALSALGVKDRAKLVHIDLFNAEHFSQDFLKVNPLHTVPVLQHGDLTLTDSHAILMYLCDTFATAGHDLAIPDTLTRAKRKVFSGEITEPSEHLYPIEETIDALELYLKESKYSALDRLSVADFSIMATLASVNIVLPITADRWPRVAEWFDEIQALPWYDEQQRAGVEKIGEMFREQLNNV</sequence>
<keyword evidence="10" id="KW-1185">Reference proteome</keyword>
<evidence type="ECO:0000256" key="4">
    <source>
        <dbReference type="ARBA" id="ARBA00022679"/>
    </source>
</evidence>
<dbReference type="Gene3D" id="1.20.1050.10">
    <property type="match status" value="1"/>
</dbReference>
<dbReference type="STRING" id="69004.A0A182Q2T3"/>
<dbReference type="InterPro" id="IPR004045">
    <property type="entry name" value="Glutathione_S-Trfase_N"/>
</dbReference>
<evidence type="ECO:0000256" key="2">
    <source>
        <dbReference type="ARBA" id="ARBA00011738"/>
    </source>
</evidence>
<organism evidence="9 10">
    <name type="scientific">Anopheles farauti</name>
    <dbReference type="NCBI Taxonomy" id="69004"/>
    <lineage>
        <taxon>Eukaryota</taxon>
        <taxon>Metazoa</taxon>
        <taxon>Ecdysozoa</taxon>
        <taxon>Arthropoda</taxon>
        <taxon>Hexapoda</taxon>
        <taxon>Insecta</taxon>
        <taxon>Pterygota</taxon>
        <taxon>Neoptera</taxon>
        <taxon>Endopterygota</taxon>
        <taxon>Diptera</taxon>
        <taxon>Nematocera</taxon>
        <taxon>Culicoidea</taxon>
        <taxon>Culicidae</taxon>
        <taxon>Anophelinae</taxon>
        <taxon>Anopheles</taxon>
    </lineage>
</organism>
<dbReference type="FunFam" id="3.40.30.10:FF:000208">
    <property type="entry name" value="glutathione S-transferase 1"/>
    <property type="match status" value="1"/>
</dbReference>